<keyword evidence="1" id="KW-0472">Membrane</keyword>
<proteinExistence type="predicted"/>
<protein>
    <submittedName>
        <fullName evidence="2">Uncharacterized protein</fullName>
    </submittedName>
</protein>
<evidence type="ECO:0000313" key="3">
    <source>
        <dbReference type="Proteomes" id="UP000066284"/>
    </source>
</evidence>
<feature type="transmembrane region" description="Helical" evidence="1">
    <location>
        <begin position="171"/>
        <end position="191"/>
    </location>
</feature>
<feature type="transmembrane region" description="Helical" evidence="1">
    <location>
        <begin position="134"/>
        <end position="159"/>
    </location>
</feature>
<dbReference type="STRING" id="1715989.NITINOP_2093"/>
<dbReference type="EMBL" id="LN885086">
    <property type="protein sequence ID" value="CUQ67065.1"/>
    <property type="molecule type" value="Genomic_DNA"/>
</dbReference>
<organism evidence="2 3">
    <name type="scientific">Candidatus Nitrospira inopinata</name>
    <dbReference type="NCBI Taxonomy" id="1715989"/>
    <lineage>
        <taxon>Bacteria</taxon>
        <taxon>Pseudomonadati</taxon>
        <taxon>Nitrospirota</taxon>
        <taxon>Nitrospiria</taxon>
        <taxon>Nitrospirales</taxon>
        <taxon>Nitrospiraceae</taxon>
        <taxon>Nitrospira</taxon>
    </lineage>
</organism>
<dbReference type="KEGG" id="nio:NITINOP_2093"/>
<sequence>MPKQNAPEPKRAPGAQQFVEQVPKALAGMAAFTLLAYLEGVIYTRSYLSDFGALWILDTVPMAVFFERSLLPLLLLLFFVLLAVRGLFDVDQTDPSRTRRRFKVSLITMIYGPWCLLALSVLDFALDVLGYKTQALVASAVSALTLVLLVASGIDYALVRWRRPDIRLDGLMWYPVLAAVLIGLYVVPAQLGRNFGKFDKDPSLSTLSTIRLYHDVTEYRLLFSVGDRLYVFPARFAEDFPPIETVSASQVESIQHERPTE</sequence>
<keyword evidence="3" id="KW-1185">Reference proteome</keyword>
<reference evidence="3" key="1">
    <citation type="submission" date="2015-09" db="EMBL/GenBank/DDBJ databases">
        <authorList>
            <person name="Daims H."/>
        </authorList>
    </citation>
    <scope>NUCLEOTIDE SEQUENCE [LARGE SCALE GENOMIC DNA]</scope>
</reference>
<feature type="transmembrane region" description="Helical" evidence="1">
    <location>
        <begin position="104"/>
        <end position="122"/>
    </location>
</feature>
<dbReference type="OrthoDB" id="9800875at2"/>
<dbReference type="AlphaFoldDB" id="A0A0S4KUP3"/>
<gene>
    <name evidence="2" type="ORF">NITINOP_2093</name>
</gene>
<dbReference type="Proteomes" id="UP000066284">
    <property type="component" value="Chromosome 1"/>
</dbReference>
<evidence type="ECO:0000256" key="1">
    <source>
        <dbReference type="SAM" id="Phobius"/>
    </source>
</evidence>
<keyword evidence="1" id="KW-0812">Transmembrane</keyword>
<dbReference type="RefSeq" id="WP_062485128.1">
    <property type="nucleotide sequence ID" value="NZ_LN885086.1"/>
</dbReference>
<evidence type="ECO:0000313" key="2">
    <source>
        <dbReference type="EMBL" id="CUQ67065.1"/>
    </source>
</evidence>
<name>A0A0S4KUP3_9BACT</name>
<keyword evidence="1" id="KW-1133">Transmembrane helix</keyword>
<feature type="transmembrane region" description="Helical" evidence="1">
    <location>
        <begin position="63"/>
        <end position="84"/>
    </location>
</feature>
<accession>A0A0S4KUP3</accession>
<feature type="transmembrane region" description="Helical" evidence="1">
    <location>
        <begin position="25"/>
        <end position="43"/>
    </location>
</feature>